<gene>
    <name evidence="3" type="ORF">FRY97_05770</name>
</gene>
<name>A0A5C6RXJ5_9BACT</name>
<sequence length="272" mass="29815">MACSCKIRTFVFHRTSGPVAQNQATMKKRTDISRLRRDQPLFFKVGLIVALLIAILAFQWTVPGHPAAGYPLELSPGEPEIEVVRTHFPEPRRTAPPVFMPSAEAEPLAAAPLPEPVLPAEPGPEPLAFAEPSPAVWATAPPLPSPPAPGNEPPPIFQVVEEMPAFGPCREQGHGKSERQACSDRALLQYLYSQIRYPPIARESALEGTVVARFVIEKDGSISQAEIMRDIGGGCGKEVLRVLNDMPQWSPGLQRGRPVRVQMSLPVRFRLE</sequence>
<dbReference type="InterPro" id="IPR051045">
    <property type="entry name" value="TonB-dependent_transducer"/>
</dbReference>
<feature type="transmembrane region" description="Helical" evidence="1">
    <location>
        <begin position="41"/>
        <end position="62"/>
    </location>
</feature>
<keyword evidence="1" id="KW-0472">Membrane</keyword>
<reference evidence="3 4" key="1">
    <citation type="submission" date="2019-08" db="EMBL/GenBank/DDBJ databases">
        <title>Genome of Phaeodactylibacter luteus.</title>
        <authorList>
            <person name="Bowman J.P."/>
        </authorList>
    </citation>
    <scope>NUCLEOTIDE SEQUENCE [LARGE SCALE GENOMIC DNA]</scope>
    <source>
        <strain evidence="3 4">KCTC 42180</strain>
    </source>
</reference>
<dbReference type="Pfam" id="PF03544">
    <property type="entry name" value="TonB_C"/>
    <property type="match status" value="1"/>
</dbReference>
<evidence type="ECO:0000313" key="4">
    <source>
        <dbReference type="Proteomes" id="UP000321580"/>
    </source>
</evidence>
<dbReference type="GO" id="GO:0031992">
    <property type="term" value="F:energy transducer activity"/>
    <property type="evidence" value="ECO:0007669"/>
    <property type="project" value="TreeGrafter"/>
</dbReference>
<comment type="caution">
    <text evidence="3">The sequence shown here is derived from an EMBL/GenBank/DDBJ whole genome shotgun (WGS) entry which is preliminary data.</text>
</comment>
<keyword evidence="4" id="KW-1185">Reference proteome</keyword>
<dbReference type="PANTHER" id="PTHR33446:SF2">
    <property type="entry name" value="PROTEIN TONB"/>
    <property type="match status" value="1"/>
</dbReference>
<dbReference type="Proteomes" id="UP000321580">
    <property type="component" value="Unassembled WGS sequence"/>
</dbReference>
<keyword evidence="1" id="KW-0812">Transmembrane</keyword>
<dbReference type="EMBL" id="VOOR01000008">
    <property type="protein sequence ID" value="TXB66320.1"/>
    <property type="molecule type" value="Genomic_DNA"/>
</dbReference>
<dbReference type="AlphaFoldDB" id="A0A5C6RXJ5"/>
<evidence type="ECO:0000313" key="3">
    <source>
        <dbReference type="EMBL" id="TXB66320.1"/>
    </source>
</evidence>
<feature type="domain" description="TonB C-terminal" evidence="2">
    <location>
        <begin position="182"/>
        <end position="272"/>
    </location>
</feature>
<evidence type="ECO:0000259" key="2">
    <source>
        <dbReference type="PROSITE" id="PS52015"/>
    </source>
</evidence>
<dbReference type="PANTHER" id="PTHR33446">
    <property type="entry name" value="PROTEIN TONB-RELATED"/>
    <property type="match status" value="1"/>
</dbReference>
<dbReference type="SUPFAM" id="SSF74653">
    <property type="entry name" value="TolA/TonB C-terminal domain"/>
    <property type="match status" value="1"/>
</dbReference>
<proteinExistence type="predicted"/>
<dbReference type="Gene3D" id="3.30.1150.10">
    <property type="match status" value="1"/>
</dbReference>
<dbReference type="GO" id="GO:0055085">
    <property type="term" value="P:transmembrane transport"/>
    <property type="evidence" value="ECO:0007669"/>
    <property type="project" value="InterPro"/>
</dbReference>
<keyword evidence="1" id="KW-1133">Transmembrane helix</keyword>
<dbReference type="PROSITE" id="PS52015">
    <property type="entry name" value="TONB_CTD"/>
    <property type="match status" value="1"/>
</dbReference>
<dbReference type="OrthoDB" id="1039448at2"/>
<protein>
    <submittedName>
        <fullName evidence="3">Energy transducer TonB</fullName>
    </submittedName>
</protein>
<organism evidence="3 4">
    <name type="scientific">Phaeodactylibacter luteus</name>
    <dbReference type="NCBI Taxonomy" id="1564516"/>
    <lineage>
        <taxon>Bacteria</taxon>
        <taxon>Pseudomonadati</taxon>
        <taxon>Bacteroidota</taxon>
        <taxon>Saprospiria</taxon>
        <taxon>Saprospirales</taxon>
        <taxon>Haliscomenobacteraceae</taxon>
        <taxon>Phaeodactylibacter</taxon>
    </lineage>
</organism>
<evidence type="ECO:0000256" key="1">
    <source>
        <dbReference type="SAM" id="Phobius"/>
    </source>
</evidence>
<dbReference type="GO" id="GO:0098797">
    <property type="term" value="C:plasma membrane protein complex"/>
    <property type="evidence" value="ECO:0007669"/>
    <property type="project" value="TreeGrafter"/>
</dbReference>
<dbReference type="InterPro" id="IPR037682">
    <property type="entry name" value="TonB_C"/>
</dbReference>
<accession>A0A5C6RXJ5</accession>